<organism evidence="7 8">
    <name type="scientific">Rudanella paleaurantiibacter</name>
    <dbReference type="NCBI Taxonomy" id="2614655"/>
    <lineage>
        <taxon>Bacteria</taxon>
        <taxon>Pseudomonadati</taxon>
        <taxon>Bacteroidota</taxon>
        <taxon>Cytophagia</taxon>
        <taxon>Cytophagales</taxon>
        <taxon>Cytophagaceae</taxon>
        <taxon>Rudanella</taxon>
    </lineage>
</organism>
<evidence type="ECO:0008006" key="9">
    <source>
        <dbReference type="Google" id="ProtNLM"/>
    </source>
</evidence>
<evidence type="ECO:0000313" key="8">
    <source>
        <dbReference type="Proteomes" id="UP000488299"/>
    </source>
</evidence>
<evidence type="ECO:0000256" key="2">
    <source>
        <dbReference type="ARBA" id="ARBA00022475"/>
    </source>
</evidence>
<feature type="transmembrane region" description="Helical" evidence="6">
    <location>
        <begin position="26"/>
        <end position="46"/>
    </location>
</feature>
<evidence type="ECO:0000256" key="6">
    <source>
        <dbReference type="SAM" id="Phobius"/>
    </source>
</evidence>
<keyword evidence="5 6" id="KW-0472">Membrane</keyword>
<accession>A0A7J5U3Q2</accession>
<evidence type="ECO:0000256" key="4">
    <source>
        <dbReference type="ARBA" id="ARBA00022989"/>
    </source>
</evidence>
<feature type="transmembrane region" description="Helical" evidence="6">
    <location>
        <begin position="52"/>
        <end position="72"/>
    </location>
</feature>
<evidence type="ECO:0000313" key="7">
    <source>
        <dbReference type="EMBL" id="KAB7731665.1"/>
    </source>
</evidence>
<dbReference type="Proteomes" id="UP000488299">
    <property type="component" value="Unassembled WGS sequence"/>
</dbReference>
<protein>
    <recommendedName>
        <fullName evidence="9">Cytochrome C oxidase subunit IV</fullName>
    </recommendedName>
</protein>
<dbReference type="InterPro" id="IPR005171">
    <property type="entry name" value="Cyt_c_oxidase_su4_prok"/>
</dbReference>
<name>A0A7J5U3Q2_9BACT</name>
<feature type="transmembrane region" description="Helical" evidence="6">
    <location>
        <begin position="79"/>
        <end position="99"/>
    </location>
</feature>
<evidence type="ECO:0000256" key="3">
    <source>
        <dbReference type="ARBA" id="ARBA00022692"/>
    </source>
</evidence>
<dbReference type="RefSeq" id="WP_152123267.1">
    <property type="nucleotide sequence ID" value="NZ_WELI01000002.1"/>
</dbReference>
<evidence type="ECO:0000256" key="5">
    <source>
        <dbReference type="ARBA" id="ARBA00023136"/>
    </source>
</evidence>
<proteinExistence type="predicted"/>
<comment type="caution">
    <text evidence="7">The sequence shown here is derived from an EMBL/GenBank/DDBJ whole genome shotgun (WGS) entry which is preliminary data.</text>
</comment>
<comment type="subcellular location">
    <subcellularLocation>
        <location evidence="1">Cell membrane</location>
        <topology evidence="1">Multi-pass membrane protein</topology>
    </subcellularLocation>
</comment>
<dbReference type="Pfam" id="PF03626">
    <property type="entry name" value="COX4_pro"/>
    <property type="match status" value="1"/>
</dbReference>
<gene>
    <name evidence="7" type="ORF">F5984_05400</name>
</gene>
<dbReference type="AlphaFoldDB" id="A0A7J5U3Q2"/>
<dbReference type="EMBL" id="WELI01000002">
    <property type="protein sequence ID" value="KAB7731665.1"/>
    <property type="molecule type" value="Genomic_DNA"/>
</dbReference>
<keyword evidence="3 6" id="KW-0812">Transmembrane</keyword>
<keyword evidence="2" id="KW-1003">Cell membrane</keyword>
<dbReference type="GO" id="GO:0005886">
    <property type="term" value="C:plasma membrane"/>
    <property type="evidence" value="ECO:0007669"/>
    <property type="project" value="UniProtKB-SubCell"/>
</dbReference>
<keyword evidence="8" id="KW-1185">Reference proteome</keyword>
<keyword evidence="4 6" id="KW-1133">Transmembrane helix</keyword>
<evidence type="ECO:0000256" key="1">
    <source>
        <dbReference type="ARBA" id="ARBA00004651"/>
    </source>
</evidence>
<reference evidence="7 8" key="1">
    <citation type="submission" date="2019-10" db="EMBL/GenBank/DDBJ databases">
        <title>Rudanella paleaurantiibacter sp. nov., isolated from sludge.</title>
        <authorList>
            <person name="Xu S.Q."/>
        </authorList>
    </citation>
    <scope>NUCLEOTIDE SEQUENCE [LARGE SCALE GENOMIC DNA]</scope>
    <source>
        <strain evidence="7 8">HX-22-17</strain>
    </source>
</reference>
<sequence length="108" mass="12155">MSDHNYHADHSGTEVEPAQTKTIWKVFYILAAVTTLEFIIAFAIGAGTLKTAIFVGLTVVKAFYIVGEFMHLKHEVKSLIWAILLPCMFVVWLLIALLMEGDSIFQLR</sequence>